<evidence type="ECO:0000256" key="1">
    <source>
        <dbReference type="SAM" id="SignalP"/>
    </source>
</evidence>
<keyword evidence="3" id="KW-1185">Reference proteome</keyword>
<accession>A0A6N6RHS4</accession>
<name>A0A6N6RHS4_9FLAO</name>
<keyword evidence="1" id="KW-0732">Signal</keyword>
<dbReference type="EMBL" id="WBVO01000002">
    <property type="protein sequence ID" value="KAB2813938.1"/>
    <property type="molecule type" value="Genomic_DNA"/>
</dbReference>
<sequence>MRNFGFVLLFLFGTSAFAQVSEDFDANSQSSIEAGCWEFDGVGISKPPTSKALNGGNDRPLADADLDGTGSASLASPYIKFDGSNTLTFQHKLLAANGTFSELEVFLEDPTGVRTSVFSHTYRSGGSNANGNPTNSNSESVSTSFSGYARVIFVWTYTSTSTNGYLDEFSLDGEYAADASSESDGYCPAQFDFTDTVCAGDQNVLYTALYNRSTESYTWSFTSASAGTIDDNISTNDSTVELDFDTITGDFQLVGTESNTGHQTIYDIHVHALPSVSHTIDSVCLDEPYDIELTLTGTGPWELQYQYTGSSTQTVTINSSPYTLSLPAEADTFTFISLSDNNGCEIDGGWLPTVTVPYFDKPAPVEIEVIE</sequence>
<dbReference type="OrthoDB" id="9805017at2"/>
<feature type="chain" id="PRO_5026896353" description="PKD domain-containing protein" evidence="1">
    <location>
        <begin position="19"/>
        <end position="371"/>
    </location>
</feature>
<dbReference type="AlphaFoldDB" id="A0A6N6RHS4"/>
<feature type="signal peptide" evidence="1">
    <location>
        <begin position="1"/>
        <end position="18"/>
    </location>
</feature>
<evidence type="ECO:0008006" key="4">
    <source>
        <dbReference type="Google" id="ProtNLM"/>
    </source>
</evidence>
<comment type="caution">
    <text evidence="2">The sequence shown here is derived from an EMBL/GenBank/DDBJ whole genome shotgun (WGS) entry which is preliminary data.</text>
</comment>
<proteinExistence type="predicted"/>
<organism evidence="2 3">
    <name type="scientific">Phaeocystidibacter luteus</name>
    <dbReference type="NCBI Taxonomy" id="911197"/>
    <lineage>
        <taxon>Bacteria</taxon>
        <taxon>Pseudomonadati</taxon>
        <taxon>Bacteroidota</taxon>
        <taxon>Flavobacteriia</taxon>
        <taxon>Flavobacteriales</taxon>
        <taxon>Phaeocystidibacteraceae</taxon>
        <taxon>Phaeocystidibacter</taxon>
    </lineage>
</organism>
<dbReference type="RefSeq" id="WP_151666606.1">
    <property type="nucleotide sequence ID" value="NZ_WBVO01000002.1"/>
</dbReference>
<evidence type="ECO:0000313" key="2">
    <source>
        <dbReference type="EMBL" id="KAB2813938.1"/>
    </source>
</evidence>
<reference evidence="2 3" key="1">
    <citation type="submission" date="2019-09" db="EMBL/GenBank/DDBJ databases">
        <title>Genomes of family Cryomorphaceae.</title>
        <authorList>
            <person name="Bowman J.P."/>
        </authorList>
    </citation>
    <scope>NUCLEOTIDE SEQUENCE [LARGE SCALE GENOMIC DNA]</scope>
    <source>
        <strain evidence="2 3">LMG 25704</strain>
    </source>
</reference>
<dbReference type="Proteomes" id="UP000468650">
    <property type="component" value="Unassembled WGS sequence"/>
</dbReference>
<protein>
    <recommendedName>
        <fullName evidence="4">PKD domain-containing protein</fullName>
    </recommendedName>
</protein>
<evidence type="ECO:0000313" key="3">
    <source>
        <dbReference type="Proteomes" id="UP000468650"/>
    </source>
</evidence>
<gene>
    <name evidence="2" type="ORF">F8C67_04430</name>
</gene>